<dbReference type="Proteomes" id="UP000007304">
    <property type="component" value="Unassembled WGS sequence"/>
</dbReference>
<protein>
    <submittedName>
        <fullName evidence="1">Uncharacterized protein</fullName>
    </submittedName>
</protein>
<dbReference type="RefSeq" id="XP_009157402.1">
    <property type="nucleotide sequence ID" value="XM_009159154.1"/>
</dbReference>
<dbReference type="HOGENOM" id="CLU_2183945_0_0_1"/>
<dbReference type="AlphaFoldDB" id="H6BZ78"/>
<sequence length="109" mass="12523">MTRVWGSRAGSQSDDNEARCQSWWYSSTSNRAVSLEQQMYQNNNSMTCQTFRKRERVCLASNAAMYPRRFQAGFVGLCHIRTPLRSWKVIQVCRNLQAAGCSDAGYKRT</sequence>
<accession>H6BZ78</accession>
<evidence type="ECO:0000313" key="2">
    <source>
        <dbReference type="Proteomes" id="UP000007304"/>
    </source>
</evidence>
<organism evidence="1 2">
    <name type="scientific">Exophiala dermatitidis (strain ATCC 34100 / CBS 525.76 / NIH/UT8656)</name>
    <name type="common">Black yeast</name>
    <name type="synonym">Wangiella dermatitidis</name>
    <dbReference type="NCBI Taxonomy" id="858893"/>
    <lineage>
        <taxon>Eukaryota</taxon>
        <taxon>Fungi</taxon>
        <taxon>Dikarya</taxon>
        <taxon>Ascomycota</taxon>
        <taxon>Pezizomycotina</taxon>
        <taxon>Eurotiomycetes</taxon>
        <taxon>Chaetothyriomycetidae</taxon>
        <taxon>Chaetothyriales</taxon>
        <taxon>Herpotrichiellaceae</taxon>
        <taxon>Exophiala</taxon>
    </lineage>
</organism>
<gene>
    <name evidence="1" type="ORF">HMPREF1120_05004</name>
</gene>
<dbReference type="InParanoid" id="H6BZ78"/>
<keyword evidence="2" id="KW-1185">Reference proteome</keyword>
<name>H6BZ78_EXODN</name>
<evidence type="ECO:0000313" key="1">
    <source>
        <dbReference type="EMBL" id="EHY56941.1"/>
    </source>
</evidence>
<dbReference type="VEuPathDB" id="FungiDB:HMPREF1120_05004"/>
<dbReference type="EMBL" id="JH226133">
    <property type="protein sequence ID" value="EHY56941.1"/>
    <property type="molecule type" value="Genomic_DNA"/>
</dbReference>
<proteinExistence type="predicted"/>
<reference evidence="1" key="1">
    <citation type="submission" date="2011-07" db="EMBL/GenBank/DDBJ databases">
        <title>The Genome Sequence of Exophiala (Wangiella) dermatitidis NIH/UT8656.</title>
        <authorList>
            <consortium name="The Broad Institute Genome Sequencing Platform"/>
            <person name="Cuomo C."/>
            <person name="Wang Z."/>
            <person name="Hunicke-Smith S."/>
            <person name="Szanislo P.J."/>
            <person name="Earl A."/>
            <person name="Young S.K."/>
            <person name="Zeng Q."/>
            <person name="Gargeya S."/>
            <person name="Fitzgerald M."/>
            <person name="Haas B."/>
            <person name="Abouelleil A."/>
            <person name="Alvarado L."/>
            <person name="Arachchi H.M."/>
            <person name="Berlin A."/>
            <person name="Brown A."/>
            <person name="Chapman S.B."/>
            <person name="Chen Z."/>
            <person name="Dunbar C."/>
            <person name="Freedman E."/>
            <person name="Gearin G."/>
            <person name="Gellesch M."/>
            <person name="Goldberg J."/>
            <person name="Griggs A."/>
            <person name="Gujja S."/>
            <person name="Heiman D."/>
            <person name="Howarth C."/>
            <person name="Larson L."/>
            <person name="Lui A."/>
            <person name="MacDonald P.J.P."/>
            <person name="Montmayeur A."/>
            <person name="Murphy C."/>
            <person name="Neiman D."/>
            <person name="Pearson M."/>
            <person name="Priest M."/>
            <person name="Roberts A."/>
            <person name="Saif S."/>
            <person name="Shea T."/>
            <person name="Shenoy N."/>
            <person name="Sisk P."/>
            <person name="Stolte C."/>
            <person name="Sykes S."/>
            <person name="Wortman J."/>
            <person name="Nusbaum C."/>
            <person name="Birren B."/>
        </authorList>
    </citation>
    <scope>NUCLEOTIDE SEQUENCE</scope>
    <source>
        <strain evidence="1">NIH/UT8656</strain>
    </source>
</reference>
<dbReference type="GeneID" id="20309643"/>